<evidence type="ECO:0000313" key="4">
    <source>
        <dbReference type="Proteomes" id="UP000466906"/>
    </source>
</evidence>
<dbReference type="EMBL" id="AP022565">
    <property type="protein sequence ID" value="BBX25417.1"/>
    <property type="molecule type" value="Genomic_DNA"/>
</dbReference>
<dbReference type="KEGG" id="malv:MALV_05420"/>
<evidence type="ECO:0000313" key="3">
    <source>
        <dbReference type="EMBL" id="BBX25417.1"/>
    </source>
</evidence>
<gene>
    <name evidence="3" type="ORF">MALV_05420</name>
</gene>
<dbReference type="AlphaFoldDB" id="A0A6N4UP54"/>
<dbReference type="InterPro" id="IPR041229">
    <property type="entry name" value="HEPN_Apea"/>
</dbReference>
<evidence type="ECO:0000259" key="1">
    <source>
        <dbReference type="Pfam" id="PF18739"/>
    </source>
</evidence>
<feature type="domain" description="ApeA N-terminal" evidence="2">
    <location>
        <begin position="11"/>
        <end position="147"/>
    </location>
</feature>
<name>A0A6N4UP54_9MYCO</name>
<protein>
    <submittedName>
        <fullName evidence="3">Uncharacterized protein</fullName>
    </submittedName>
</protein>
<accession>A0A6N4UP54</accession>
<evidence type="ECO:0000259" key="2">
    <source>
        <dbReference type="Pfam" id="PF18862"/>
    </source>
</evidence>
<organism evidence="3 4">
    <name type="scientific">Mycolicibacterium alvei</name>
    <dbReference type="NCBI Taxonomy" id="67081"/>
    <lineage>
        <taxon>Bacteria</taxon>
        <taxon>Bacillati</taxon>
        <taxon>Actinomycetota</taxon>
        <taxon>Actinomycetes</taxon>
        <taxon>Mycobacteriales</taxon>
        <taxon>Mycobacteriaceae</taxon>
        <taxon>Mycolicibacterium</taxon>
    </lineage>
</organism>
<dbReference type="Pfam" id="PF18862">
    <property type="entry name" value="ApeA_NTD1"/>
    <property type="match status" value="1"/>
</dbReference>
<dbReference type="Proteomes" id="UP000466906">
    <property type="component" value="Chromosome"/>
</dbReference>
<feature type="domain" description="Apea-like HEPN" evidence="1">
    <location>
        <begin position="281"/>
        <end position="428"/>
    </location>
</feature>
<dbReference type="InterPro" id="IPR041223">
    <property type="entry name" value="ApeA_NTD"/>
</dbReference>
<dbReference type="Pfam" id="PF18739">
    <property type="entry name" value="HEPN_Apea"/>
    <property type="match status" value="1"/>
</dbReference>
<reference evidence="3 4" key="1">
    <citation type="journal article" date="2019" name="Emerg. Microbes Infect.">
        <title>Comprehensive subspecies identification of 175 nontuberculous mycobacteria species based on 7547 genomic profiles.</title>
        <authorList>
            <person name="Matsumoto Y."/>
            <person name="Kinjo T."/>
            <person name="Motooka D."/>
            <person name="Nabeya D."/>
            <person name="Jung N."/>
            <person name="Uechi K."/>
            <person name="Horii T."/>
            <person name="Iida T."/>
            <person name="Fujita J."/>
            <person name="Nakamura S."/>
        </authorList>
    </citation>
    <scope>NUCLEOTIDE SEQUENCE [LARGE SCALE GENOMIC DNA]</scope>
    <source>
        <strain evidence="3 4">JCM 12272</strain>
    </source>
</reference>
<proteinExistence type="predicted"/>
<keyword evidence="4" id="KW-1185">Reference proteome</keyword>
<sequence>MHTRRMDSPSAGTFWQIDTTERRVPGQLLTGGDDRPTLETDKAIFIERRFSFTRTPTGGAMVAISGDPEHHVADFQERTIHGELADGTRVTLVGAQGGSRRLGFLREPSEAHQQFRARYAVIGEHIKADEVYHSVRFQVVSASWWGDAEDEAQSLSGDHLRIYNEDGTRWFEFTALTGATLGDLDSGVINAVTTLIELATTNEVTDANVQVRTEAEGAWRIVDRGQQSVKKSGHPLIGTQHLTAEKFATWIDFRHETQGLDAAVLDDLPGVAIQTRVLTLGSVAEGLHRRLFGQGEKRVKGLSSSRIEKMRRLAREAALTRMTEPEYSDEDRAEFGKAINEAFSHINEQTFRSRMEDLLTDARRSIPSLGAGFADWPNAVSTARNLMAHQPSLPDDVDADQFLDLLVALSYSIAWVLRTNMLNKAGFDVPTMQEGYRDSSSYGHHLANTRMLLAGSPWGVNTNTVQLRLQGCSL</sequence>